<evidence type="ECO:0000256" key="2">
    <source>
        <dbReference type="RuleBase" id="RU003707"/>
    </source>
</evidence>
<dbReference type="InterPro" id="IPR029045">
    <property type="entry name" value="ClpP/crotonase-like_dom_sf"/>
</dbReference>
<evidence type="ECO:0000256" key="1">
    <source>
        <dbReference type="ARBA" id="ARBA00005254"/>
    </source>
</evidence>
<name>A0A426RR18_9SPHN</name>
<dbReference type="Proteomes" id="UP000268553">
    <property type="component" value="Unassembled WGS sequence"/>
</dbReference>
<dbReference type="NCBIfam" id="NF006100">
    <property type="entry name" value="PRK08252.1"/>
    <property type="match status" value="1"/>
</dbReference>
<evidence type="ECO:0000313" key="4">
    <source>
        <dbReference type="Proteomes" id="UP000268553"/>
    </source>
</evidence>
<dbReference type="PROSITE" id="PS00166">
    <property type="entry name" value="ENOYL_COA_HYDRATASE"/>
    <property type="match status" value="1"/>
</dbReference>
<dbReference type="Pfam" id="PF00378">
    <property type="entry name" value="ECH_1"/>
    <property type="match status" value="1"/>
</dbReference>
<keyword evidence="4" id="KW-1185">Reference proteome</keyword>
<dbReference type="GO" id="GO:0003824">
    <property type="term" value="F:catalytic activity"/>
    <property type="evidence" value="ECO:0007669"/>
    <property type="project" value="InterPro"/>
</dbReference>
<comment type="caution">
    <text evidence="3">The sequence shown here is derived from an EMBL/GenBank/DDBJ whole genome shotgun (WGS) entry which is preliminary data.</text>
</comment>
<dbReference type="InterPro" id="IPR001753">
    <property type="entry name" value="Enoyl-CoA_hydra/iso"/>
</dbReference>
<comment type="similarity">
    <text evidence="1 2">Belongs to the enoyl-CoA hydratase/isomerase family.</text>
</comment>
<dbReference type="AlphaFoldDB" id="A0A426RR18"/>
<dbReference type="PANTHER" id="PTHR43802:SF1">
    <property type="entry name" value="IP11341P-RELATED"/>
    <property type="match status" value="1"/>
</dbReference>
<dbReference type="EMBL" id="RWJI01000001">
    <property type="protein sequence ID" value="RRQ51408.1"/>
    <property type="molecule type" value="Genomic_DNA"/>
</dbReference>
<sequence length="252" mass="26456">MSEVLTQTQDGVLIITINRPEAKNAVNQAVAQGIAAAMEQLDNDKSLNAGIITGAGGTFCSGMDLKAFLRGELPSIKGKGFAGFIESPPAKPLIGAVEGYALAGGMEIAIACDLLVANDKAQFGIPEVKRSLVAAAGGLLTLPSIIGKRMAMELALTGDFISAQRAYEMGFVNRVTDGAAIDAALELAAKVAANGPLALIATKRVINERPDWNSSEIWKKQNEICAPVFASKDSREGALAFAEKRKPNWQGE</sequence>
<organism evidence="3 4">
    <name type="scientific">Sphingorhabdus wooponensis</name>
    <dbReference type="NCBI Taxonomy" id="940136"/>
    <lineage>
        <taxon>Bacteria</taxon>
        <taxon>Pseudomonadati</taxon>
        <taxon>Pseudomonadota</taxon>
        <taxon>Alphaproteobacteria</taxon>
        <taxon>Sphingomonadales</taxon>
        <taxon>Sphingomonadaceae</taxon>
        <taxon>Sphingorhabdus</taxon>
    </lineage>
</organism>
<dbReference type="InterPro" id="IPR014748">
    <property type="entry name" value="Enoyl-CoA_hydra_C"/>
</dbReference>
<gene>
    <name evidence="3" type="ORF">D7D48_00375</name>
</gene>
<dbReference type="CDD" id="cd06558">
    <property type="entry name" value="crotonase-like"/>
    <property type="match status" value="1"/>
</dbReference>
<protein>
    <submittedName>
        <fullName evidence="3">Crotonase/enoyl-CoA hydratase family protein</fullName>
    </submittedName>
</protein>
<dbReference type="Gene3D" id="3.90.226.10">
    <property type="entry name" value="2-enoyl-CoA Hydratase, Chain A, domain 1"/>
    <property type="match status" value="1"/>
</dbReference>
<dbReference type="OrthoDB" id="7225138at2"/>
<accession>A0A426RR18</accession>
<dbReference type="RefSeq" id="WP_125229423.1">
    <property type="nucleotide sequence ID" value="NZ_RWJI01000001.1"/>
</dbReference>
<dbReference type="PANTHER" id="PTHR43802">
    <property type="entry name" value="ENOYL-COA HYDRATASE"/>
    <property type="match status" value="1"/>
</dbReference>
<proteinExistence type="inferred from homology"/>
<dbReference type="Gene3D" id="1.10.12.10">
    <property type="entry name" value="Lyase 2-enoyl-coa Hydratase, Chain A, domain 2"/>
    <property type="match status" value="1"/>
</dbReference>
<dbReference type="InterPro" id="IPR018376">
    <property type="entry name" value="Enoyl-CoA_hyd/isom_CS"/>
</dbReference>
<evidence type="ECO:0000313" key="3">
    <source>
        <dbReference type="EMBL" id="RRQ51408.1"/>
    </source>
</evidence>
<dbReference type="SUPFAM" id="SSF52096">
    <property type="entry name" value="ClpP/crotonase"/>
    <property type="match status" value="1"/>
</dbReference>
<reference evidence="3 4" key="1">
    <citation type="submission" date="2018-12" db="EMBL/GenBank/DDBJ databases">
        <authorList>
            <person name="Kim S.-J."/>
            <person name="Jung G.-Y."/>
        </authorList>
    </citation>
    <scope>NUCLEOTIDE SEQUENCE [LARGE SCALE GENOMIC DNA]</scope>
    <source>
        <strain evidence="3 4">03SU3-P</strain>
    </source>
</reference>